<accession>A0A6G0ZKC7</accession>
<reference evidence="1 2" key="1">
    <citation type="submission" date="2019-08" db="EMBL/GenBank/DDBJ databases">
        <title>Whole genome of Aphis craccivora.</title>
        <authorList>
            <person name="Voronova N.V."/>
            <person name="Shulinski R.S."/>
            <person name="Bandarenka Y.V."/>
            <person name="Zhorov D.G."/>
            <person name="Warner D."/>
        </authorList>
    </citation>
    <scope>NUCLEOTIDE SEQUENCE [LARGE SCALE GENOMIC DNA]</scope>
    <source>
        <strain evidence="1">180601</strain>
        <tissue evidence="1">Whole Body</tissue>
    </source>
</reference>
<keyword evidence="1" id="KW-0808">Transferase</keyword>
<dbReference type="EMBL" id="VUJU01000289">
    <property type="protein sequence ID" value="KAF0771472.1"/>
    <property type="molecule type" value="Genomic_DNA"/>
</dbReference>
<keyword evidence="1" id="KW-0695">RNA-directed DNA polymerase</keyword>
<dbReference type="AlphaFoldDB" id="A0A6G0ZKC7"/>
<name>A0A6G0ZKC7_APHCR</name>
<keyword evidence="1" id="KW-0548">Nucleotidyltransferase</keyword>
<dbReference type="GO" id="GO:0003964">
    <property type="term" value="F:RNA-directed DNA polymerase activity"/>
    <property type="evidence" value="ECO:0007669"/>
    <property type="project" value="UniProtKB-KW"/>
</dbReference>
<organism evidence="1 2">
    <name type="scientific">Aphis craccivora</name>
    <name type="common">Cowpea aphid</name>
    <dbReference type="NCBI Taxonomy" id="307492"/>
    <lineage>
        <taxon>Eukaryota</taxon>
        <taxon>Metazoa</taxon>
        <taxon>Ecdysozoa</taxon>
        <taxon>Arthropoda</taxon>
        <taxon>Hexapoda</taxon>
        <taxon>Insecta</taxon>
        <taxon>Pterygota</taxon>
        <taxon>Neoptera</taxon>
        <taxon>Paraneoptera</taxon>
        <taxon>Hemiptera</taxon>
        <taxon>Sternorrhyncha</taxon>
        <taxon>Aphidomorpha</taxon>
        <taxon>Aphidoidea</taxon>
        <taxon>Aphididae</taxon>
        <taxon>Aphidini</taxon>
        <taxon>Aphis</taxon>
        <taxon>Aphis</taxon>
    </lineage>
</organism>
<sequence>MAVESEPFLRVLLHTIGFVTVKHLIKKNALTTFHRISTSQYNHIKNIGLISHPSHASRHKQRPRVKLWATTTSKGKKPGIVYRRKAVLPHAAINQLTITISQSLLKNTTFFTPSDQKRDLSSDIESQIALKRRLRSHWQQTRDLLAKIALNH</sequence>
<evidence type="ECO:0000313" key="2">
    <source>
        <dbReference type="Proteomes" id="UP000478052"/>
    </source>
</evidence>
<dbReference type="OrthoDB" id="412981at2759"/>
<protein>
    <submittedName>
        <fullName evidence="1">Reverse transcriptase domain-containing protein</fullName>
    </submittedName>
</protein>
<proteinExistence type="predicted"/>
<gene>
    <name evidence="1" type="ORF">FWK35_00002556</name>
</gene>
<evidence type="ECO:0000313" key="1">
    <source>
        <dbReference type="EMBL" id="KAF0771472.1"/>
    </source>
</evidence>
<comment type="caution">
    <text evidence="1">The sequence shown here is derived from an EMBL/GenBank/DDBJ whole genome shotgun (WGS) entry which is preliminary data.</text>
</comment>
<keyword evidence="2" id="KW-1185">Reference proteome</keyword>
<dbReference type="Proteomes" id="UP000478052">
    <property type="component" value="Unassembled WGS sequence"/>
</dbReference>